<proteinExistence type="inferred from homology"/>
<keyword evidence="5 8" id="KW-0460">Magnesium</keyword>
<comment type="subunit">
    <text evidence="8">Monomer.</text>
</comment>
<keyword evidence="2 8" id="KW-0808">Transferase</keyword>
<feature type="domain" description="MobA-like NTP transferase" evidence="9">
    <location>
        <begin position="16"/>
        <end position="173"/>
    </location>
</feature>
<evidence type="ECO:0000256" key="5">
    <source>
        <dbReference type="ARBA" id="ARBA00022842"/>
    </source>
</evidence>
<evidence type="ECO:0000256" key="4">
    <source>
        <dbReference type="ARBA" id="ARBA00022741"/>
    </source>
</evidence>
<keyword evidence="10" id="KW-0548">Nucleotidyltransferase</keyword>
<comment type="cofactor">
    <cofactor evidence="8">
        <name>Mg(2+)</name>
        <dbReference type="ChEBI" id="CHEBI:18420"/>
    </cofactor>
</comment>
<dbReference type="CDD" id="cd02503">
    <property type="entry name" value="MobA"/>
    <property type="match status" value="1"/>
</dbReference>
<feature type="binding site" evidence="8">
    <location>
        <begin position="19"/>
        <end position="21"/>
    </location>
    <ligand>
        <name>GTP</name>
        <dbReference type="ChEBI" id="CHEBI:37565"/>
    </ligand>
</feature>
<comment type="caution">
    <text evidence="10">The sequence shown here is derived from an EMBL/GenBank/DDBJ whole genome shotgun (WGS) entry which is preliminary data.</text>
</comment>
<dbReference type="Pfam" id="PF12804">
    <property type="entry name" value="NTP_transf_3"/>
    <property type="match status" value="1"/>
</dbReference>
<comment type="function">
    <text evidence="8">Transfers a GMP moiety from GTP to Mo-molybdopterin (Mo-MPT) cofactor (Moco or molybdenum cofactor) to form Mo-molybdopterin guanine dinucleotide (Mo-MGD) cofactor.</text>
</comment>
<evidence type="ECO:0000256" key="1">
    <source>
        <dbReference type="ARBA" id="ARBA00022490"/>
    </source>
</evidence>
<dbReference type="GO" id="GO:1902758">
    <property type="term" value="P:bis(molybdopterin guanine dinucleotide)molybdenum biosynthetic process"/>
    <property type="evidence" value="ECO:0007669"/>
    <property type="project" value="TreeGrafter"/>
</dbReference>
<feature type="binding site" evidence="8">
    <location>
        <position position="108"/>
    </location>
    <ligand>
        <name>GTP</name>
        <dbReference type="ChEBI" id="CHEBI:37565"/>
    </ligand>
</feature>
<sequence length="206" mass="22586">MPAPQLSSLTRNDITGLILAGGRGSRMGGLDKGLMQLHALPQAQWLAQQLQRQTAGVMISANRHILTYQSFGFPVVQDADDAFAGPLAGILAALKCCPTPLLLITPCDTPEVHPELATMLLDSLQQSNRQLSYIRAISKTDESRDHPGFALLDRELADSLETYLANGQRRVLQWFREQNAAVCCVPDHISFHNLNTPEAVEAFRKG</sequence>
<keyword evidence="7 8" id="KW-0501">Molybdenum cofactor biosynthesis</keyword>
<evidence type="ECO:0000256" key="8">
    <source>
        <dbReference type="HAMAP-Rule" id="MF_00316"/>
    </source>
</evidence>
<dbReference type="GO" id="GO:0005525">
    <property type="term" value="F:GTP binding"/>
    <property type="evidence" value="ECO:0007669"/>
    <property type="project" value="UniProtKB-UniRule"/>
</dbReference>
<dbReference type="SUPFAM" id="SSF53448">
    <property type="entry name" value="Nucleotide-diphospho-sugar transferases"/>
    <property type="match status" value="1"/>
</dbReference>
<keyword evidence="1 8" id="KW-0963">Cytoplasm</keyword>
<dbReference type="EC" id="2.7.7.77" evidence="8"/>
<dbReference type="HAMAP" id="MF_00316">
    <property type="entry name" value="MobA"/>
    <property type="match status" value="1"/>
</dbReference>
<feature type="binding site" evidence="8">
    <location>
        <position position="108"/>
    </location>
    <ligand>
        <name>Mg(2+)</name>
        <dbReference type="ChEBI" id="CHEBI:18420"/>
    </ligand>
</feature>
<comment type="catalytic activity">
    <reaction evidence="8">
        <text>Mo-molybdopterin + GTP + H(+) = Mo-molybdopterin guanine dinucleotide + diphosphate</text>
        <dbReference type="Rhea" id="RHEA:34243"/>
        <dbReference type="ChEBI" id="CHEBI:15378"/>
        <dbReference type="ChEBI" id="CHEBI:33019"/>
        <dbReference type="ChEBI" id="CHEBI:37565"/>
        <dbReference type="ChEBI" id="CHEBI:71302"/>
        <dbReference type="ChEBI" id="CHEBI:71310"/>
        <dbReference type="EC" id="2.7.7.77"/>
    </reaction>
</comment>
<dbReference type="GO" id="GO:0061603">
    <property type="term" value="F:molybdenum cofactor guanylyltransferase activity"/>
    <property type="evidence" value="ECO:0007669"/>
    <property type="project" value="UniProtKB-EC"/>
</dbReference>
<feature type="binding site" evidence="8">
    <location>
        <position position="32"/>
    </location>
    <ligand>
        <name>GTP</name>
        <dbReference type="ChEBI" id="CHEBI:37565"/>
    </ligand>
</feature>
<reference evidence="10" key="1">
    <citation type="submission" date="2021-04" db="EMBL/GenBank/DDBJ databases">
        <title>novel species isolated from subtropical streams in China.</title>
        <authorList>
            <person name="Lu H."/>
        </authorList>
    </citation>
    <scope>NUCLEOTIDE SEQUENCE</scope>
    <source>
        <strain evidence="10">LFS511W</strain>
    </source>
</reference>
<evidence type="ECO:0000256" key="6">
    <source>
        <dbReference type="ARBA" id="ARBA00023134"/>
    </source>
</evidence>
<evidence type="ECO:0000256" key="3">
    <source>
        <dbReference type="ARBA" id="ARBA00022723"/>
    </source>
</evidence>
<dbReference type="NCBIfam" id="TIGR02665">
    <property type="entry name" value="molyb_mobA"/>
    <property type="match status" value="1"/>
</dbReference>
<dbReference type="InterPro" id="IPR013482">
    <property type="entry name" value="Molybde_CF_guanTrfase"/>
</dbReference>
<dbReference type="EMBL" id="JAGSPN010000004">
    <property type="protein sequence ID" value="MBR7781991.1"/>
    <property type="molecule type" value="Genomic_DNA"/>
</dbReference>
<keyword evidence="6 8" id="KW-0342">GTP-binding</keyword>
<comment type="subcellular location">
    <subcellularLocation>
        <location evidence="8">Cytoplasm</location>
    </subcellularLocation>
</comment>
<evidence type="ECO:0000313" key="10">
    <source>
        <dbReference type="EMBL" id="MBR7781991.1"/>
    </source>
</evidence>
<accession>A0A941I5U7</accession>
<comment type="domain">
    <text evidence="8">The N-terminal domain determines nucleotide recognition and specific binding, while the C-terminal domain determines the specific binding to the target protein.</text>
</comment>
<dbReference type="PANTHER" id="PTHR19136:SF81">
    <property type="entry name" value="MOLYBDENUM COFACTOR GUANYLYLTRANSFERASE"/>
    <property type="match status" value="1"/>
</dbReference>
<keyword evidence="11" id="KW-1185">Reference proteome</keyword>
<dbReference type="AlphaFoldDB" id="A0A941I5U7"/>
<evidence type="ECO:0000313" key="11">
    <source>
        <dbReference type="Proteomes" id="UP000680067"/>
    </source>
</evidence>
<gene>
    <name evidence="8 10" type="primary">mobA</name>
    <name evidence="10" type="ORF">KDM89_07555</name>
</gene>
<dbReference type="RefSeq" id="WP_212687338.1">
    <property type="nucleotide sequence ID" value="NZ_JAGSPN010000004.1"/>
</dbReference>
<dbReference type="InterPro" id="IPR029044">
    <property type="entry name" value="Nucleotide-diphossugar_trans"/>
</dbReference>
<dbReference type="InterPro" id="IPR025877">
    <property type="entry name" value="MobA-like_NTP_Trfase"/>
</dbReference>
<evidence type="ECO:0000256" key="2">
    <source>
        <dbReference type="ARBA" id="ARBA00022679"/>
    </source>
</evidence>
<dbReference type="GO" id="GO:0005737">
    <property type="term" value="C:cytoplasm"/>
    <property type="evidence" value="ECO:0007669"/>
    <property type="project" value="UniProtKB-SubCell"/>
</dbReference>
<evidence type="ECO:0000256" key="7">
    <source>
        <dbReference type="ARBA" id="ARBA00023150"/>
    </source>
</evidence>
<feature type="binding site" evidence="8">
    <location>
        <position position="78"/>
    </location>
    <ligand>
        <name>GTP</name>
        <dbReference type="ChEBI" id="CHEBI:37565"/>
    </ligand>
</feature>
<name>A0A941I5U7_9BURK</name>
<dbReference type="Proteomes" id="UP000680067">
    <property type="component" value="Unassembled WGS sequence"/>
</dbReference>
<protein>
    <recommendedName>
        <fullName evidence="8">Molybdenum cofactor guanylyltransferase</fullName>
        <shortName evidence="8">MoCo guanylyltransferase</shortName>
        <ecNumber evidence="8">2.7.7.77</ecNumber>
    </recommendedName>
    <alternativeName>
        <fullName evidence="8">GTP:molybdopterin guanylyltransferase</fullName>
    </alternativeName>
    <alternativeName>
        <fullName evidence="8">Mo-MPT guanylyltransferase</fullName>
    </alternativeName>
    <alternativeName>
        <fullName evidence="8">Molybdopterin guanylyltransferase</fullName>
    </alternativeName>
    <alternativeName>
        <fullName evidence="8">Molybdopterin-guanine dinucleotide synthase</fullName>
        <shortName evidence="8">MGD synthase</shortName>
    </alternativeName>
</protein>
<dbReference type="Gene3D" id="3.90.550.10">
    <property type="entry name" value="Spore Coat Polysaccharide Biosynthesis Protein SpsA, Chain A"/>
    <property type="match status" value="1"/>
</dbReference>
<keyword evidence="4 8" id="KW-0547">Nucleotide-binding</keyword>
<comment type="caution">
    <text evidence="8">Lacks conserved residue(s) required for the propagation of feature annotation.</text>
</comment>
<organism evidence="10 11">
    <name type="scientific">Undibacterium luofuense</name>
    <dbReference type="NCBI Taxonomy" id="2828733"/>
    <lineage>
        <taxon>Bacteria</taxon>
        <taxon>Pseudomonadati</taxon>
        <taxon>Pseudomonadota</taxon>
        <taxon>Betaproteobacteria</taxon>
        <taxon>Burkholderiales</taxon>
        <taxon>Oxalobacteraceae</taxon>
        <taxon>Undibacterium</taxon>
    </lineage>
</organism>
<dbReference type="PANTHER" id="PTHR19136">
    <property type="entry name" value="MOLYBDENUM COFACTOR GUANYLYLTRANSFERASE"/>
    <property type="match status" value="1"/>
</dbReference>
<comment type="similarity">
    <text evidence="8">Belongs to the MobA family.</text>
</comment>
<dbReference type="GO" id="GO:0046872">
    <property type="term" value="F:metal ion binding"/>
    <property type="evidence" value="ECO:0007669"/>
    <property type="project" value="UniProtKB-KW"/>
</dbReference>
<keyword evidence="3 8" id="KW-0479">Metal-binding</keyword>
<evidence type="ECO:0000259" key="9">
    <source>
        <dbReference type="Pfam" id="PF12804"/>
    </source>
</evidence>